<dbReference type="EMBL" id="SSFD01000244">
    <property type="protein sequence ID" value="TXH82422.1"/>
    <property type="molecule type" value="Genomic_DNA"/>
</dbReference>
<dbReference type="CDD" id="cd00085">
    <property type="entry name" value="HNHc"/>
    <property type="match status" value="1"/>
</dbReference>
<reference evidence="2 3" key="1">
    <citation type="submission" date="2018-09" db="EMBL/GenBank/DDBJ databases">
        <title>Metagenome Assembled Genomes from an Advanced Water Purification Facility.</title>
        <authorList>
            <person name="Stamps B.W."/>
            <person name="Spear J.R."/>
        </authorList>
    </citation>
    <scope>NUCLEOTIDE SEQUENCE [LARGE SCALE GENOMIC DNA]</scope>
    <source>
        <strain evidence="2">Bin_27_1</strain>
    </source>
</reference>
<keyword evidence="2" id="KW-0808">Transferase</keyword>
<name>A0A5C7SG74_THASP</name>
<keyword evidence="2" id="KW-0489">Methyltransferase</keyword>
<dbReference type="SMART" id="SM00507">
    <property type="entry name" value="HNHc"/>
    <property type="match status" value="1"/>
</dbReference>
<sequence length="400" mass="44344">MQLLFERLGFQLIGRWETEDVLQRAGTSWATLLLELRAGGQTREVDQIEGILNRDRKVATYKFALFRALAEIATQEPRAARWLPVGRVAVPLDRIARRWLKYYWPIMASPRFVPQSQAEGAGNLQQLVAFRAPLQALIQHFSGQGAHGGLTAWHMASSSGRLAASVAALERQALQSIAGAIRSGPVTYAGGALESGRVFEYDGRTKAVLMSAGLWRELSLLGHWIVDAVVVRWAALTERFAHRQGLRSGDVLPLLLARPEPERATVQARTVYLAAGAAHCVWSGRQLTQRSLAVDHVIPFTLWGNNDLWNLVPAHAAVNGHKSDKLPAGALLLERRDPIVESWTLLRDAMPEAFDGHAEHLLGVSPTRGEGWRDALFARLREAVEVTALQRGVERWMPKQ</sequence>
<accession>A0A5C7SG74</accession>
<dbReference type="Pfam" id="PF13395">
    <property type="entry name" value="HNH_4"/>
    <property type="match status" value="1"/>
</dbReference>
<organism evidence="2 3">
    <name type="scientific">Thauera aminoaromatica</name>
    <dbReference type="NCBI Taxonomy" id="164330"/>
    <lineage>
        <taxon>Bacteria</taxon>
        <taxon>Pseudomonadati</taxon>
        <taxon>Pseudomonadota</taxon>
        <taxon>Betaproteobacteria</taxon>
        <taxon>Rhodocyclales</taxon>
        <taxon>Zoogloeaceae</taxon>
        <taxon>Thauera</taxon>
    </lineage>
</organism>
<protein>
    <submittedName>
        <fullName evidence="2">Methyltransferase type 11</fullName>
    </submittedName>
</protein>
<dbReference type="Proteomes" id="UP000321192">
    <property type="component" value="Unassembled WGS sequence"/>
</dbReference>
<dbReference type="InterPro" id="IPR003615">
    <property type="entry name" value="HNH_nuc"/>
</dbReference>
<comment type="caution">
    <text evidence="2">The sequence shown here is derived from an EMBL/GenBank/DDBJ whole genome shotgun (WGS) entry which is preliminary data.</text>
</comment>
<evidence type="ECO:0000313" key="3">
    <source>
        <dbReference type="Proteomes" id="UP000321192"/>
    </source>
</evidence>
<dbReference type="AlphaFoldDB" id="A0A5C7SG74"/>
<dbReference type="GO" id="GO:0008168">
    <property type="term" value="F:methyltransferase activity"/>
    <property type="evidence" value="ECO:0007669"/>
    <property type="project" value="UniProtKB-KW"/>
</dbReference>
<gene>
    <name evidence="2" type="ORF">E6Q80_15480</name>
</gene>
<evidence type="ECO:0000259" key="1">
    <source>
        <dbReference type="SMART" id="SM00507"/>
    </source>
</evidence>
<dbReference type="GO" id="GO:0032259">
    <property type="term" value="P:methylation"/>
    <property type="evidence" value="ECO:0007669"/>
    <property type="project" value="UniProtKB-KW"/>
</dbReference>
<evidence type="ECO:0000313" key="2">
    <source>
        <dbReference type="EMBL" id="TXH82422.1"/>
    </source>
</evidence>
<dbReference type="Gene3D" id="1.10.30.50">
    <property type="match status" value="1"/>
</dbReference>
<proteinExistence type="predicted"/>
<dbReference type="RefSeq" id="WP_276659996.1">
    <property type="nucleotide sequence ID" value="NZ_SSFD01000244.1"/>
</dbReference>
<feature type="domain" description="HNH nuclease" evidence="1">
    <location>
        <begin position="267"/>
        <end position="320"/>
    </location>
</feature>